<feature type="region of interest" description="Disordered" evidence="1">
    <location>
        <begin position="382"/>
        <end position="401"/>
    </location>
</feature>
<dbReference type="PROSITE" id="PS51352">
    <property type="entry name" value="THIOREDOXIN_2"/>
    <property type="match status" value="1"/>
</dbReference>
<accession>A0A4R0N419</accession>
<dbReference type="PANTHER" id="PTHR32234:SF0">
    <property type="entry name" value="THIOL:DISULFIDE INTERCHANGE PROTEIN DSBD"/>
    <property type="match status" value="1"/>
</dbReference>
<feature type="signal peptide" evidence="2">
    <location>
        <begin position="1"/>
        <end position="20"/>
    </location>
</feature>
<evidence type="ECO:0000313" key="5">
    <source>
        <dbReference type="Proteomes" id="UP000291117"/>
    </source>
</evidence>
<dbReference type="PANTHER" id="PTHR32234">
    <property type="entry name" value="THIOL:DISULFIDE INTERCHANGE PROTEIN DSBD"/>
    <property type="match status" value="1"/>
</dbReference>
<proteinExistence type="predicted"/>
<protein>
    <submittedName>
        <fullName evidence="4">DUF255 domain-containing protein</fullName>
    </submittedName>
</protein>
<dbReference type="Proteomes" id="UP000291117">
    <property type="component" value="Unassembled WGS sequence"/>
</dbReference>
<feature type="chain" id="PRO_5020760520" evidence="2">
    <location>
        <begin position="21"/>
        <end position="401"/>
    </location>
</feature>
<evidence type="ECO:0000313" key="4">
    <source>
        <dbReference type="EMBL" id="TCC94658.1"/>
    </source>
</evidence>
<dbReference type="Pfam" id="PF13098">
    <property type="entry name" value="Thioredoxin_2"/>
    <property type="match status" value="1"/>
</dbReference>
<dbReference type="InterPro" id="IPR012336">
    <property type="entry name" value="Thioredoxin-like_fold"/>
</dbReference>
<name>A0A4R0N419_9SPHI</name>
<dbReference type="GO" id="GO:0015035">
    <property type="term" value="F:protein-disulfide reductase activity"/>
    <property type="evidence" value="ECO:0007669"/>
    <property type="project" value="TreeGrafter"/>
</dbReference>
<dbReference type="InterPro" id="IPR013766">
    <property type="entry name" value="Thioredoxin_domain"/>
</dbReference>
<reference evidence="4 5" key="1">
    <citation type="submission" date="2019-02" db="EMBL/GenBank/DDBJ databases">
        <title>Pedobacter sp. RP-3-8 sp. nov., isolated from Arctic soil.</title>
        <authorList>
            <person name="Dahal R.H."/>
        </authorList>
    </citation>
    <scope>NUCLEOTIDE SEQUENCE [LARGE SCALE GENOMIC DNA]</scope>
    <source>
        <strain evidence="4 5">RP-3-8</strain>
    </source>
</reference>
<evidence type="ECO:0000256" key="1">
    <source>
        <dbReference type="SAM" id="MobiDB-lite"/>
    </source>
</evidence>
<dbReference type="GO" id="GO:0045454">
    <property type="term" value="P:cell redox homeostasis"/>
    <property type="evidence" value="ECO:0007669"/>
    <property type="project" value="TreeGrafter"/>
</dbReference>
<comment type="caution">
    <text evidence="4">The sequence shown here is derived from an EMBL/GenBank/DDBJ whole genome shotgun (WGS) entry which is preliminary data.</text>
</comment>
<evidence type="ECO:0000259" key="3">
    <source>
        <dbReference type="PROSITE" id="PS51352"/>
    </source>
</evidence>
<dbReference type="AlphaFoldDB" id="A0A4R0N419"/>
<feature type="domain" description="Thioredoxin" evidence="3">
    <location>
        <begin position="14"/>
        <end position="137"/>
    </location>
</feature>
<dbReference type="SUPFAM" id="SSF52833">
    <property type="entry name" value="Thioredoxin-like"/>
    <property type="match status" value="1"/>
</dbReference>
<dbReference type="Gene3D" id="3.40.30.10">
    <property type="entry name" value="Glutaredoxin"/>
    <property type="match status" value="1"/>
</dbReference>
<organism evidence="4 5">
    <name type="scientific">Pedobacter hiemivivus</name>
    <dbReference type="NCBI Taxonomy" id="2530454"/>
    <lineage>
        <taxon>Bacteria</taxon>
        <taxon>Pseudomonadati</taxon>
        <taxon>Bacteroidota</taxon>
        <taxon>Sphingobacteriia</taxon>
        <taxon>Sphingobacteriales</taxon>
        <taxon>Sphingobacteriaceae</taxon>
        <taxon>Pedobacter</taxon>
    </lineage>
</organism>
<dbReference type="EMBL" id="SJSM01000011">
    <property type="protein sequence ID" value="TCC94658.1"/>
    <property type="molecule type" value="Genomic_DNA"/>
</dbReference>
<dbReference type="RefSeq" id="WP_131610310.1">
    <property type="nucleotide sequence ID" value="NZ_SJSM01000011.1"/>
</dbReference>
<keyword evidence="2" id="KW-0732">Signal</keyword>
<dbReference type="InterPro" id="IPR036249">
    <property type="entry name" value="Thioredoxin-like_sf"/>
</dbReference>
<keyword evidence="5" id="KW-1185">Reference proteome</keyword>
<gene>
    <name evidence="4" type="ORF">EZ444_16800</name>
</gene>
<evidence type="ECO:0000256" key="2">
    <source>
        <dbReference type="SAM" id="SignalP"/>
    </source>
</evidence>
<dbReference type="OrthoDB" id="120730at2"/>
<sequence length="401" mass="44611">MKRNLLTLALSLGILTGATAQNREISFKEADWKTQLATAKKEKKIIFFDAYTTWCGPCKMMAKDVFTKDNVADLFNQTFLNVKYDMEKGEGPALKDKFEVSAYPTYLFINGDGEVVHKIVGSMSAPEFMEEAKKALNPGSTAFGLAKKFNSGDHSEATALAYMEALDKAYEADKMGAVAKVYFDGLPKASLMEANNWNLALKHLNNPAAQSFAYLYSNKAELEKKYGAEKVNAYFQRTMSSSVYAIKRAYEKKTDLKAATEKATAIRKLLSNGTDYSKPMLAQLELIEFAATSKWDKFIAKVYAVWEDSDFKNKAGFVIGAANDLVTAAPAQYYKHALSWADQVESSNPNLFANIQLADLRKRTLKKQGKTAEAELMATKAQDLRKEASQKGQMTPPMMKD</sequence>